<dbReference type="FunFam" id="3.30.110.10:FF:000001">
    <property type="entry name" value="Translation initiation factor IF-3"/>
    <property type="match status" value="1"/>
</dbReference>
<dbReference type="PANTHER" id="PTHR10938">
    <property type="entry name" value="TRANSLATION INITIATION FACTOR IF-3"/>
    <property type="match status" value="1"/>
</dbReference>
<dbReference type="AlphaFoldDB" id="A0A8J5XBB6"/>
<reference evidence="6" key="1">
    <citation type="submission" date="2021-05" db="EMBL/GenBank/DDBJ databases">
        <title>The genome of the haptophyte Pavlova lutheri (Diacronema luteri, Pavlovales) - a model for lipid biosynthesis in eukaryotic algae.</title>
        <authorList>
            <person name="Hulatt C.J."/>
            <person name="Posewitz M.C."/>
        </authorList>
    </citation>
    <scope>NUCLEOTIDE SEQUENCE</scope>
    <source>
        <strain evidence="6">NIVA-4/92</strain>
    </source>
</reference>
<keyword evidence="2" id="KW-0396">Initiation factor</keyword>
<dbReference type="GO" id="GO:0032790">
    <property type="term" value="P:ribosome disassembly"/>
    <property type="evidence" value="ECO:0007669"/>
    <property type="project" value="TreeGrafter"/>
</dbReference>
<dbReference type="InterPro" id="IPR001288">
    <property type="entry name" value="Translation_initiation_fac_3"/>
</dbReference>
<dbReference type="PROSITE" id="PS00938">
    <property type="entry name" value="IF3"/>
    <property type="match status" value="1"/>
</dbReference>
<comment type="caution">
    <text evidence="6">The sequence shown here is derived from an EMBL/GenBank/DDBJ whole genome shotgun (WGS) entry which is preliminary data.</text>
</comment>
<dbReference type="Gene3D" id="3.30.110.10">
    <property type="entry name" value="Translation initiation factor 3 (IF-3), C-terminal domain"/>
    <property type="match status" value="1"/>
</dbReference>
<dbReference type="Gene3D" id="3.10.20.80">
    <property type="entry name" value="Translation initiation factor 3 (IF-3), N-terminal domain"/>
    <property type="match status" value="1"/>
</dbReference>
<evidence type="ECO:0000256" key="3">
    <source>
        <dbReference type="ARBA" id="ARBA00022917"/>
    </source>
</evidence>
<gene>
    <name evidence="6" type="ORF">KFE25_011884</name>
</gene>
<dbReference type="InterPro" id="IPR036787">
    <property type="entry name" value="T_IF-3_N_sf"/>
</dbReference>
<feature type="domain" description="Translation initiation factor 3 C-terminal" evidence="4">
    <location>
        <begin position="100"/>
        <end position="184"/>
    </location>
</feature>
<keyword evidence="7" id="KW-1185">Reference proteome</keyword>
<organism evidence="6 7">
    <name type="scientific">Diacronema lutheri</name>
    <name type="common">Unicellular marine alga</name>
    <name type="synonym">Monochrysis lutheri</name>
    <dbReference type="NCBI Taxonomy" id="2081491"/>
    <lineage>
        <taxon>Eukaryota</taxon>
        <taxon>Haptista</taxon>
        <taxon>Haptophyta</taxon>
        <taxon>Pavlovophyceae</taxon>
        <taxon>Pavlovales</taxon>
        <taxon>Pavlovaceae</taxon>
        <taxon>Diacronema</taxon>
    </lineage>
</organism>
<evidence type="ECO:0008006" key="8">
    <source>
        <dbReference type="Google" id="ProtNLM"/>
    </source>
</evidence>
<dbReference type="InterPro" id="IPR019815">
    <property type="entry name" value="Translation_initiation_fac_3_C"/>
</dbReference>
<accession>A0A8J5XBB6</accession>
<dbReference type="GO" id="GO:0043022">
    <property type="term" value="F:ribosome binding"/>
    <property type="evidence" value="ECO:0007669"/>
    <property type="project" value="TreeGrafter"/>
</dbReference>
<dbReference type="HAMAP" id="MF_00080">
    <property type="entry name" value="IF_3"/>
    <property type="match status" value="1"/>
</dbReference>
<dbReference type="PANTHER" id="PTHR10938:SF0">
    <property type="entry name" value="TRANSLATION INITIATION FACTOR IF-3, MITOCHONDRIAL"/>
    <property type="match status" value="1"/>
</dbReference>
<dbReference type="InterPro" id="IPR019813">
    <property type="entry name" value="Translation_initiation_fac3_CS"/>
</dbReference>
<dbReference type="NCBIfam" id="TIGR00168">
    <property type="entry name" value="infC"/>
    <property type="match status" value="1"/>
</dbReference>
<name>A0A8J5XBB6_DIALT</name>
<evidence type="ECO:0000259" key="4">
    <source>
        <dbReference type="Pfam" id="PF00707"/>
    </source>
</evidence>
<dbReference type="Pfam" id="PF05198">
    <property type="entry name" value="IF3_N"/>
    <property type="match status" value="1"/>
</dbReference>
<dbReference type="EMBL" id="JAGTXO010000033">
    <property type="protein sequence ID" value="KAG8460393.1"/>
    <property type="molecule type" value="Genomic_DNA"/>
</dbReference>
<evidence type="ECO:0000259" key="5">
    <source>
        <dbReference type="Pfam" id="PF05198"/>
    </source>
</evidence>
<evidence type="ECO:0000313" key="6">
    <source>
        <dbReference type="EMBL" id="KAG8460393.1"/>
    </source>
</evidence>
<dbReference type="SUPFAM" id="SSF54364">
    <property type="entry name" value="Translation initiation factor IF3, N-terminal domain"/>
    <property type="match status" value="1"/>
</dbReference>
<keyword evidence="3" id="KW-0648">Protein biosynthesis</keyword>
<dbReference type="SUPFAM" id="SSF55200">
    <property type="entry name" value="Translation initiation factor IF3, C-terminal domain"/>
    <property type="match status" value="1"/>
</dbReference>
<sequence length="187" mass="20992">MALMKRGRGPPPPEHMINEFIKANELRVMAEAEEADQPDVPLGILSRADALARAQEMGVDLVCTSPGADPPVCKLIDYGRFRFQLEKKKKMMKKAAHTSEMKELKLSYTIETHDFNVRIRAAQKFLASGDKVKAVVQFKGREMQHTDIGTQLLKRMAESLSEFGSTDGPPKMSGNRMEVYITPKSRK</sequence>
<dbReference type="Proteomes" id="UP000751190">
    <property type="component" value="Unassembled WGS sequence"/>
</dbReference>
<dbReference type="OrthoDB" id="21573at2759"/>
<dbReference type="Pfam" id="PF00707">
    <property type="entry name" value="IF3_C"/>
    <property type="match status" value="1"/>
</dbReference>
<dbReference type="GO" id="GO:0003743">
    <property type="term" value="F:translation initiation factor activity"/>
    <property type="evidence" value="ECO:0007669"/>
    <property type="project" value="UniProtKB-KW"/>
</dbReference>
<feature type="domain" description="Translation initiation factor 3 N-terminal" evidence="5">
    <location>
        <begin position="17"/>
        <end position="90"/>
    </location>
</feature>
<evidence type="ECO:0000256" key="2">
    <source>
        <dbReference type="ARBA" id="ARBA00022540"/>
    </source>
</evidence>
<dbReference type="InterPro" id="IPR019814">
    <property type="entry name" value="Translation_initiation_fac_3_N"/>
</dbReference>
<evidence type="ECO:0000256" key="1">
    <source>
        <dbReference type="ARBA" id="ARBA00005439"/>
    </source>
</evidence>
<dbReference type="InterPro" id="IPR036788">
    <property type="entry name" value="T_IF-3_C_sf"/>
</dbReference>
<dbReference type="OMA" id="KCTVIFR"/>
<evidence type="ECO:0000313" key="7">
    <source>
        <dbReference type="Proteomes" id="UP000751190"/>
    </source>
</evidence>
<protein>
    <recommendedName>
        <fullName evidence="8">Translation initiation factor IF-3</fullName>
    </recommendedName>
</protein>
<proteinExistence type="inferred from homology"/>
<comment type="similarity">
    <text evidence="1">Belongs to the IF-3 family.</text>
</comment>
<dbReference type="GO" id="GO:0005737">
    <property type="term" value="C:cytoplasm"/>
    <property type="evidence" value="ECO:0007669"/>
    <property type="project" value="UniProtKB-ARBA"/>
</dbReference>